<dbReference type="Pfam" id="PF00313">
    <property type="entry name" value="CSD"/>
    <property type="match status" value="1"/>
</dbReference>
<keyword evidence="5" id="KW-1133">Transmembrane helix</keyword>
<organism evidence="7 8">
    <name type="scientific">Paraburkholderia caffeinitolerans</name>
    <dbReference type="NCBI Taxonomy" id="1723730"/>
    <lineage>
        <taxon>Bacteria</taxon>
        <taxon>Pseudomonadati</taxon>
        <taxon>Pseudomonadota</taxon>
        <taxon>Betaproteobacteria</taxon>
        <taxon>Burkholderiales</taxon>
        <taxon>Burkholderiaceae</taxon>
        <taxon>Paraburkholderia</taxon>
    </lineage>
</organism>
<evidence type="ECO:0000256" key="5">
    <source>
        <dbReference type="SAM" id="Phobius"/>
    </source>
</evidence>
<protein>
    <recommendedName>
        <fullName evidence="2">Cold shock-like protein CspA</fullName>
    </recommendedName>
</protein>
<feature type="domain" description="CSD" evidence="6">
    <location>
        <begin position="80"/>
        <end position="145"/>
    </location>
</feature>
<dbReference type="PANTHER" id="PTHR46565:SF20">
    <property type="entry name" value="COLD SHOCK DOMAIN-CONTAINING PROTEIN 4"/>
    <property type="match status" value="1"/>
</dbReference>
<proteinExistence type="predicted"/>
<keyword evidence="8" id="KW-1185">Reference proteome</keyword>
<dbReference type="InterPro" id="IPR019844">
    <property type="entry name" value="CSD_CS"/>
</dbReference>
<dbReference type="PROSITE" id="PS51857">
    <property type="entry name" value="CSD_2"/>
    <property type="match status" value="1"/>
</dbReference>
<dbReference type="AlphaFoldDB" id="A0A6J5FDQ8"/>
<dbReference type="Gene3D" id="2.40.50.140">
    <property type="entry name" value="Nucleic acid-binding proteins"/>
    <property type="match status" value="1"/>
</dbReference>
<keyword evidence="3" id="KW-0963">Cytoplasm</keyword>
<dbReference type="InterPro" id="IPR012340">
    <property type="entry name" value="NA-bd_OB-fold"/>
</dbReference>
<dbReference type="PROSITE" id="PS00352">
    <property type="entry name" value="CSD_1"/>
    <property type="match status" value="1"/>
</dbReference>
<dbReference type="EMBL" id="CADIKL010000002">
    <property type="protein sequence ID" value="CAB3777939.1"/>
    <property type="molecule type" value="Genomic_DNA"/>
</dbReference>
<evidence type="ECO:0000256" key="1">
    <source>
        <dbReference type="ARBA" id="ARBA00004496"/>
    </source>
</evidence>
<gene>
    <name evidence="7" type="ORF">LMG28688_00474</name>
</gene>
<feature type="transmembrane region" description="Helical" evidence="5">
    <location>
        <begin position="42"/>
        <end position="68"/>
    </location>
</feature>
<dbReference type="PRINTS" id="PR00050">
    <property type="entry name" value="COLDSHOCK"/>
</dbReference>
<comment type="subcellular location">
    <subcellularLocation>
        <location evidence="1 4">Cytoplasm</location>
    </subcellularLocation>
</comment>
<keyword evidence="5" id="KW-0472">Membrane</keyword>
<evidence type="ECO:0000256" key="3">
    <source>
        <dbReference type="ARBA" id="ARBA00022490"/>
    </source>
</evidence>
<name>A0A6J5FDQ8_9BURK</name>
<dbReference type="SMART" id="SM00357">
    <property type="entry name" value="CSP"/>
    <property type="match status" value="1"/>
</dbReference>
<evidence type="ECO:0000313" key="7">
    <source>
        <dbReference type="EMBL" id="CAB3777939.1"/>
    </source>
</evidence>
<sequence>MKHDIGVLQVRDATRGAKQSEKLLDLASRTAYLYAPKYPKCLIIICRLSAALVDLSFLIFYSPVFLVASNFIRLFKEYLVETGTVKWFNDTKGFGFITPDKGGDDLFAHFSEVRSTGFKTLAEGQKVTYETKRGPKGLQASNITPQ</sequence>
<dbReference type="GO" id="GO:0005829">
    <property type="term" value="C:cytosol"/>
    <property type="evidence" value="ECO:0007669"/>
    <property type="project" value="UniProtKB-ARBA"/>
</dbReference>
<dbReference type="InterPro" id="IPR002059">
    <property type="entry name" value="CSP_DNA-bd"/>
</dbReference>
<keyword evidence="5" id="KW-0812">Transmembrane</keyword>
<dbReference type="GO" id="GO:0003676">
    <property type="term" value="F:nucleic acid binding"/>
    <property type="evidence" value="ECO:0007669"/>
    <property type="project" value="InterPro"/>
</dbReference>
<evidence type="ECO:0000256" key="2">
    <source>
        <dbReference type="ARBA" id="ARBA00022332"/>
    </source>
</evidence>
<dbReference type="PANTHER" id="PTHR46565">
    <property type="entry name" value="COLD SHOCK DOMAIN PROTEIN 2"/>
    <property type="match status" value="1"/>
</dbReference>
<dbReference type="InterPro" id="IPR011129">
    <property type="entry name" value="CSD"/>
</dbReference>
<dbReference type="FunFam" id="2.40.50.140:FF:000006">
    <property type="entry name" value="Cold shock protein CspC"/>
    <property type="match status" value="1"/>
</dbReference>
<dbReference type="Proteomes" id="UP000494119">
    <property type="component" value="Unassembled WGS sequence"/>
</dbReference>
<evidence type="ECO:0000259" key="6">
    <source>
        <dbReference type="PROSITE" id="PS51857"/>
    </source>
</evidence>
<dbReference type="SUPFAM" id="SSF50249">
    <property type="entry name" value="Nucleic acid-binding proteins"/>
    <property type="match status" value="1"/>
</dbReference>
<evidence type="ECO:0000256" key="4">
    <source>
        <dbReference type="RuleBase" id="RU000408"/>
    </source>
</evidence>
<accession>A0A6J5FDQ8</accession>
<reference evidence="7 8" key="1">
    <citation type="submission" date="2020-04" db="EMBL/GenBank/DDBJ databases">
        <authorList>
            <person name="De Canck E."/>
        </authorList>
    </citation>
    <scope>NUCLEOTIDE SEQUENCE [LARGE SCALE GENOMIC DNA]</scope>
    <source>
        <strain evidence="7 8">LMG 28688</strain>
    </source>
</reference>
<evidence type="ECO:0000313" key="8">
    <source>
        <dbReference type="Proteomes" id="UP000494119"/>
    </source>
</evidence>
<dbReference type="CDD" id="cd04458">
    <property type="entry name" value="CSP_CDS"/>
    <property type="match status" value="1"/>
</dbReference>